<dbReference type="Pfam" id="PF01029">
    <property type="entry name" value="NusB"/>
    <property type="match status" value="1"/>
</dbReference>
<gene>
    <name evidence="7" type="ORF">H7849_24525</name>
</gene>
<dbReference type="PROSITE" id="PS51686">
    <property type="entry name" value="SAM_MT_RSMB_NOP"/>
    <property type="match status" value="1"/>
</dbReference>
<dbReference type="RefSeq" id="WP_186743079.1">
    <property type="nucleotide sequence ID" value="NZ_CP060394.1"/>
</dbReference>
<keyword evidence="3 5" id="KW-0949">S-adenosyl-L-methionine</keyword>
<feature type="binding site" evidence="5">
    <location>
        <position position="304"/>
    </location>
    <ligand>
        <name>S-adenosyl-L-methionine</name>
        <dbReference type="ChEBI" id="CHEBI:59789"/>
    </ligand>
</feature>
<sequence length="451" mass="49047">MNGVAPARAVAFEILLKVERSAGNSDELLYQPAVARLSSQDRNLATNLVMGTLRWQIALDTRITALLTRPNTQLDPVVKIALRLGAFQLLYLDRVPVYAAIGESVELAKGTANKFAAGMVNAILRKIAAQPKPGATSGIIKTADLAEAFAHPQWLVERWVKNFGLQTALRICEYDQQPAPVFVRLMTRDAEQALLQEAIELAPGNFLVNVRRVTSGDVSATTALKNGRVRIQDEGSQLIAEIAGHGMRILDACAAPGGKTAILAERNPDASIIACDVSKRRLAKMQQVLQNTSYGPGINFKLADAATLTLRPEFDLVLCDAPCSGTGTLARNPEIRHRLRPEELKRQYDRQVAILNCVMGGIKAGGRLLYSTCSLEPEENDLVVRECLNRRDDFEMIRLDQEIERIAGAGVLHAEGADTLRATTLVNGCLRTLPGVHACDGFFAALLVRPA</sequence>
<name>A0A7G8BHV3_9BACT</name>
<dbReference type="InterPro" id="IPR054728">
    <property type="entry name" value="RsmB-like_ferredoxin"/>
</dbReference>
<feature type="domain" description="SAM-dependent MTase RsmB/NOP-type" evidence="6">
    <location>
        <begin position="157"/>
        <end position="450"/>
    </location>
</feature>
<dbReference type="GO" id="GO:0006355">
    <property type="term" value="P:regulation of DNA-templated transcription"/>
    <property type="evidence" value="ECO:0007669"/>
    <property type="project" value="InterPro"/>
</dbReference>
<evidence type="ECO:0000256" key="5">
    <source>
        <dbReference type="PROSITE-ProRule" id="PRU01023"/>
    </source>
</evidence>
<dbReference type="Pfam" id="PF01189">
    <property type="entry name" value="Methyltr_RsmB-F"/>
    <property type="match status" value="1"/>
</dbReference>
<keyword evidence="2 5" id="KW-0808">Transferase</keyword>
<keyword evidence="8" id="KW-1185">Reference proteome</keyword>
<dbReference type="GO" id="GO:0001510">
    <property type="term" value="P:RNA methylation"/>
    <property type="evidence" value="ECO:0007669"/>
    <property type="project" value="InterPro"/>
</dbReference>
<evidence type="ECO:0000313" key="7">
    <source>
        <dbReference type="EMBL" id="QNI32123.1"/>
    </source>
</evidence>
<keyword evidence="4 5" id="KW-0694">RNA-binding</keyword>
<evidence type="ECO:0000256" key="1">
    <source>
        <dbReference type="ARBA" id="ARBA00022603"/>
    </source>
</evidence>
<dbReference type="SUPFAM" id="SSF53335">
    <property type="entry name" value="S-adenosyl-L-methionine-dependent methyltransferases"/>
    <property type="match status" value="1"/>
</dbReference>
<organism evidence="7 8">
    <name type="scientific">Alloacidobacterium dinghuense</name>
    <dbReference type="NCBI Taxonomy" id="2763107"/>
    <lineage>
        <taxon>Bacteria</taxon>
        <taxon>Pseudomonadati</taxon>
        <taxon>Acidobacteriota</taxon>
        <taxon>Terriglobia</taxon>
        <taxon>Terriglobales</taxon>
        <taxon>Acidobacteriaceae</taxon>
        <taxon>Alloacidobacterium</taxon>
    </lineage>
</organism>
<dbReference type="CDD" id="cd02440">
    <property type="entry name" value="AdoMet_MTases"/>
    <property type="match status" value="1"/>
</dbReference>
<dbReference type="PANTHER" id="PTHR22807">
    <property type="entry name" value="NOP2 YEAST -RELATED NOL1/NOP2/FMU SUN DOMAIN-CONTAINING"/>
    <property type="match status" value="1"/>
</dbReference>
<proteinExistence type="inferred from homology"/>
<dbReference type="SUPFAM" id="SSF48013">
    <property type="entry name" value="NusB-like"/>
    <property type="match status" value="1"/>
</dbReference>
<dbReference type="InterPro" id="IPR006027">
    <property type="entry name" value="NusB_RsmB_TIM44"/>
</dbReference>
<dbReference type="Gene3D" id="1.10.940.10">
    <property type="entry name" value="NusB-like"/>
    <property type="match status" value="1"/>
</dbReference>
<evidence type="ECO:0000259" key="6">
    <source>
        <dbReference type="PROSITE" id="PS51686"/>
    </source>
</evidence>
<evidence type="ECO:0000256" key="3">
    <source>
        <dbReference type="ARBA" id="ARBA00022691"/>
    </source>
</evidence>
<dbReference type="GO" id="GO:0008173">
    <property type="term" value="F:RNA methyltransferase activity"/>
    <property type="evidence" value="ECO:0007669"/>
    <property type="project" value="InterPro"/>
</dbReference>
<reference evidence="7 8" key="1">
    <citation type="submission" date="2020-08" db="EMBL/GenBank/DDBJ databases">
        <title>Edaphobacter telluris sp. nov. and Acidobacterium dinghuensis sp. nov., two acidobacteria isolated from forest soil.</title>
        <authorList>
            <person name="Fu J."/>
            <person name="Qiu L."/>
        </authorList>
    </citation>
    <scope>NUCLEOTIDE SEQUENCE [LARGE SCALE GENOMIC DNA]</scope>
    <source>
        <strain evidence="7">4Y35</strain>
    </source>
</reference>
<dbReference type="PANTHER" id="PTHR22807:SF53">
    <property type="entry name" value="RIBOSOMAL RNA SMALL SUBUNIT METHYLTRANSFERASE B-RELATED"/>
    <property type="match status" value="1"/>
</dbReference>
<accession>A0A7G8BHV3</accession>
<evidence type="ECO:0000313" key="8">
    <source>
        <dbReference type="Proteomes" id="UP000515312"/>
    </source>
</evidence>
<feature type="binding site" evidence="5">
    <location>
        <begin position="253"/>
        <end position="259"/>
    </location>
    <ligand>
        <name>S-adenosyl-L-methionine</name>
        <dbReference type="ChEBI" id="CHEBI:59789"/>
    </ligand>
</feature>
<dbReference type="KEGG" id="adin:H7849_24525"/>
<dbReference type="InterPro" id="IPR029063">
    <property type="entry name" value="SAM-dependent_MTases_sf"/>
</dbReference>
<evidence type="ECO:0000256" key="4">
    <source>
        <dbReference type="ARBA" id="ARBA00022884"/>
    </source>
</evidence>
<comment type="similarity">
    <text evidence="5">Belongs to the class I-like SAM-binding methyltransferase superfamily. RsmB/NOP family.</text>
</comment>
<dbReference type="Pfam" id="PF22458">
    <property type="entry name" value="RsmF-B_ferredox"/>
    <property type="match status" value="1"/>
</dbReference>
<feature type="binding site" evidence="5">
    <location>
        <position position="276"/>
    </location>
    <ligand>
        <name>S-adenosyl-L-methionine</name>
        <dbReference type="ChEBI" id="CHEBI:59789"/>
    </ligand>
</feature>
<dbReference type="Gene3D" id="3.40.50.150">
    <property type="entry name" value="Vaccinia Virus protein VP39"/>
    <property type="match status" value="1"/>
</dbReference>
<protein>
    <submittedName>
        <fullName evidence="7">Methyltransferase domain-containing protein</fullName>
    </submittedName>
</protein>
<feature type="binding site" evidence="5">
    <location>
        <position position="320"/>
    </location>
    <ligand>
        <name>S-adenosyl-L-methionine</name>
        <dbReference type="ChEBI" id="CHEBI:59789"/>
    </ligand>
</feature>
<dbReference type="InterPro" id="IPR049560">
    <property type="entry name" value="MeTrfase_RsmB-F_NOP2_cat"/>
</dbReference>
<dbReference type="InterPro" id="IPR001678">
    <property type="entry name" value="MeTrfase_RsmB-F_NOP2_dom"/>
</dbReference>
<dbReference type="EMBL" id="CP060394">
    <property type="protein sequence ID" value="QNI32123.1"/>
    <property type="molecule type" value="Genomic_DNA"/>
</dbReference>
<evidence type="ECO:0000256" key="2">
    <source>
        <dbReference type="ARBA" id="ARBA00022679"/>
    </source>
</evidence>
<keyword evidence="1 5" id="KW-0489">Methyltransferase</keyword>
<dbReference type="InterPro" id="IPR035926">
    <property type="entry name" value="NusB-like_sf"/>
</dbReference>
<dbReference type="Proteomes" id="UP000515312">
    <property type="component" value="Chromosome"/>
</dbReference>
<dbReference type="GO" id="GO:0003723">
    <property type="term" value="F:RNA binding"/>
    <property type="evidence" value="ECO:0007669"/>
    <property type="project" value="UniProtKB-UniRule"/>
</dbReference>
<feature type="active site" description="Nucleophile" evidence="5">
    <location>
        <position position="373"/>
    </location>
</feature>
<dbReference type="InterPro" id="IPR023267">
    <property type="entry name" value="RCMT"/>
</dbReference>
<dbReference type="AlphaFoldDB" id="A0A7G8BHV3"/>
<dbReference type="PRINTS" id="PR02008">
    <property type="entry name" value="RCMTFAMILY"/>
</dbReference>